<reference evidence="11" key="1">
    <citation type="journal article" date="2021" name="Proc. Natl. Acad. Sci. U.S.A.">
        <title>Three genomes in the algal genus Volvox reveal the fate of a haploid sex-determining region after a transition to homothallism.</title>
        <authorList>
            <person name="Yamamoto K."/>
            <person name="Hamaji T."/>
            <person name="Kawai-Toyooka H."/>
            <person name="Matsuzaki R."/>
            <person name="Takahashi F."/>
            <person name="Nishimura Y."/>
            <person name="Kawachi M."/>
            <person name="Noguchi H."/>
            <person name="Minakuchi Y."/>
            <person name="Umen J.G."/>
            <person name="Toyoda A."/>
            <person name="Nozaki H."/>
        </authorList>
    </citation>
    <scope>NUCLEOTIDE SEQUENCE</scope>
    <source>
        <strain evidence="11">NIES-3785</strain>
    </source>
</reference>
<dbReference type="OrthoDB" id="409725at2759"/>
<accession>A0A8J4CYN8</accession>
<feature type="transmembrane region" description="Helical" evidence="9">
    <location>
        <begin position="67"/>
        <end position="89"/>
    </location>
</feature>
<evidence type="ECO:0000256" key="1">
    <source>
        <dbReference type="ARBA" id="ARBA00004127"/>
    </source>
</evidence>
<keyword evidence="4 9" id="KW-0762">Sugar transport</keyword>
<comment type="caution">
    <text evidence="9">Lacks conserved residue(s) required for the propagation of feature annotation.</text>
</comment>
<evidence type="ECO:0000313" key="12">
    <source>
        <dbReference type="Proteomes" id="UP000722791"/>
    </source>
</evidence>
<evidence type="ECO:0000256" key="7">
    <source>
        <dbReference type="ARBA" id="ARBA00022989"/>
    </source>
</evidence>
<feature type="region of interest" description="Disordered" evidence="10">
    <location>
        <begin position="263"/>
        <end position="306"/>
    </location>
</feature>
<keyword evidence="7 9" id="KW-1133">Transmembrane helix</keyword>
<protein>
    <recommendedName>
        <fullName evidence="9">Bidirectional sugar transporter SWEET</fullName>
    </recommendedName>
</protein>
<dbReference type="InterPro" id="IPR004316">
    <property type="entry name" value="SWEET_rpt"/>
</dbReference>
<evidence type="ECO:0000256" key="8">
    <source>
        <dbReference type="ARBA" id="ARBA00023136"/>
    </source>
</evidence>
<evidence type="ECO:0000313" key="11">
    <source>
        <dbReference type="EMBL" id="GIM05174.1"/>
    </source>
</evidence>
<evidence type="ECO:0000256" key="3">
    <source>
        <dbReference type="ARBA" id="ARBA00022448"/>
    </source>
</evidence>
<name>A0A8J4CYN8_9CHLO</name>
<gene>
    <name evidence="11" type="ORF">Vretimale_9627</name>
</gene>
<proteinExistence type="inferred from homology"/>
<dbReference type="Proteomes" id="UP000722791">
    <property type="component" value="Unassembled WGS sequence"/>
</dbReference>
<evidence type="ECO:0000256" key="6">
    <source>
        <dbReference type="ARBA" id="ARBA00022737"/>
    </source>
</evidence>
<keyword evidence="6" id="KW-0677">Repeat</keyword>
<keyword evidence="8 9" id="KW-0472">Membrane</keyword>
<evidence type="ECO:0000256" key="10">
    <source>
        <dbReference type="SAM" id="MobiDB-lite"/>
    </source>
</evidence>
<feature type="transmembrane region" description="Helical" evidence="9">
    <location>
        <begin position="186"/>
        <end position="207"/>
    </location>
</feature>
<evidence type="ECO:0000256" key="4">
    <source>
        <dbReference type="ARBA" id="ARBA00022597"/>
    </source>
</evidence>
<comment type="caution">
    <text evidence="11">The sequence shown here is derived from an EMBL/GenBank/DDBJ whole genome shotgun (WGS) entry which is preliminary data.</text>
</comment>
<dbReference type="Pfam" id="PF03083">
    <property type="entry name" value="MtN3_slv"/>
    <property type="match status" value="2"/>
</dbReference>
<comment type="function">
    <text evidence="9">Mediates both low-affinity uptake and efflux of sugar across the membrane.</text>
</comment>
<comment type="subcellular location">
    <subcellularLocation>
        <location evidence="1">Endomembrane system</location>
        <topology evidence="1">Multi-pass membrane protein</topology>
    </subcellularLocation>
</comment>
<evidence type="ECO:0000256" key="5">
    <source>
        <dbReference type="ARBA" id="ARBA00022692"/>
    </source>
</evidence>
<dbReference type="GO" id="GO:0016020">
    <property type="term" value="C:membrane"/>
    <property type="evidence" value="ECO:0007669"/>
    <property type="project" value="InterPro"/>
</dbReference>
<dbReference type="AlphaFoldDB" id="A0A8J4CYN8"/>
<feature type="transmembrane region" description="Helical" evidence="9">
    <location>
        <begin position="132"/>
        <end position="151"/>
    </location>
</feature>
<dbReference type="EMBL" id="BNCQ01000018">
    <property type="protein sequence ID" value="GIM05174.1"/>
    <property type="molecule type" value="Genomic_DNA"/>
</dbReference>
<sequence>MGVFTESVVPCFGNILATAMLLSPFPAVLRMRQTGELGDVNPLPYPMTCINGAGWVAYGYAIANPYIFPANIIGYLAGLFFSMTAFLCATRKLQNMIATLLIAGSGYFIMLGLISCFGLSRESSQRMWGTSAVVILMCYYVVPLSTMVTIVRTRNAASIYPPLAATAIANGSMWTVYGFAVKDINLWLPNLFGAILGILQLALRLLYGAGSHNNDPVVAARGDEEAAAAFTVVHKASEAPQVEERLDSSSNLLIPGLEYSSGQGGGGGDRGGGGGEPGQRVDGGSTSTTTTTAITATTTTSSGTKSVATVSVCGGATS</sequence>
<dbReference type="InterPro" id="IPR047664">
    <property type="entry name" value="SWEET"/>
</dbReference>
<comment type="similarity">
    <text evidence="2 9">Belongs to the SWEET sugar transporter family.</text>
</comment>
<dbReference type="GO" id="GO:0051119">
    <property type="term" value="F:sugar transmembrane transporter activity"/>
    <property type="evidence" value="ECO:0007669"/>
    <property type="project" value="InterPro"/>
</dbReference>
<feature type="transmembrane region" description="Helical" evidence="9">
    <location>
        <begin position="96"/>
        <end position="120"/>
    </location>
</feature>
<evidence type="ECO:0000256" key="9">
    <source>
        <dbReference type="RuleBase" id="RU910715"/>
    </source>
</evidence>
<feature type="transmembrane region" description="Helical" evidence="9">
    <location>
        <begin position="12"/>
        <end position="31"/>
    </location>
</feature>
<keyword evidence="3 9" id="KW-0813">Transport</keyword>
<feature type="transmembrane region" description="Helical" evidence="9">
    <location>
        <begin position="163"/>
        <end position="180"/>
    </location>
</feature>
<dbReference type="GO" id="GO:0012505">
    <property type="term" value="C:endomembrane system"/>
    <property type="evidence" value="ECO:0007669"/>
    <property type="project" value="UniProtKB-SubCell"/>
</dbReference>
<dbReference type="Gene3D" id="1.20.1280.290">
    <property type="match status" value="2"/>
</dbReference>
<organism evidence="11 12">
    <name type="scientific">Volvox reticuliferus</name>
    <dbReference type="NCBI Taxonomy" id="1737510"/>
    <lineage>
        <taxon>Eukaryota</taxon>
        <taxon>Viridiplantae</taxon>
        <taxon>Chlorophyta</taxon>
        <taxon>core chlorophytes</taxon>
        <taxon>Chlorophyceae</taxon>
        <taxon>CS clade</taxon>
        <taxon>Chlamydomonadales</taxon>
        <taxon>Volvocaceae</taxon>
        <taxon>Volvox</taxon>
    </lineage>
</organism>
<dbReference type="PANTHER" id="PTHR10791">
    <property type="entry name" value="RAG1-ACTIVATING PROTEIN 1"/>
    <property type="match status" value="1"/>
</dbReference>
<feature type="compositionally biased region" description="Low complexity" evidence="10">
    <location>
        <begin position="278"/>
        <end position="306"/>
    </location>
</feature>
<keyword evidence="5 9" id="KW-0812">Transmembrane</keyword>
<evidence type="ECO:0000256" key="2">
    <source>
        <dbReference type="ARBA" id="ARBA00007809"/>
    </source>
</evidence>
<dbReference type="PANTHER" id="PTHR10791:SF224">
    <property type="entry name" value="SUGAR TRANSPORTER SWEET"/>
    <property type="match status" value="1"/>
</dbReference>
<feature type="compositionally biased region" description="Gly residues" evidence="10">
    <location>
        <begin position="263"/>
        <end position="277"/>
    </location>
</feature>